<keyword evidence="1" id="KW-0862">Zinc</keyword>
<dbReference type="GO" id="GO:0008270">
    <property type="term" value="F:zinc ion binding"/>
    <property type="evidence" value="ECO:0007669"/>
    <property type="project" value="UniProtKB-KW"/>
</dbReference>
<dbReference type="AlphaFoldDB" id="A0AA89AGU1"/>
<feature type="compositionally biased region" description="Gly residues" evidence="2">
    <location>
        <begin position="38"/>
        <end position="57"/>
    </location>
</feature>
<dbReference type="Proteomes" id="UP001188597">
    <property type="component" value="Unassembled WGS sequence"/>
</dbReference>
<dbReference type="Pfam" id="PF13639">
    <property type="entry name" value="zf-RING_2"/>
    <property type="match status" value="1"/>
</dbReference>
<keyword evidence="5" id="KW-1185">Reference proteome</keyword>
<dbReference type="Gene3D" id="3.30.40.10">
    <property type="entry name" value="Zinc/RING finger domain, C3HC4 (zinc finger)"/>
    <property type="match status" value="1"/>
</dbReference>
<dbReference type="EMBL" id="JAVXUP010002735">
    <property type="protein sequence ID" value="KAK3001680.1"/>
    <property type="molecule type" value="Genomic_DNA"/>
</dbReference>
<dbReference type="InterPro" id="IPR001841">
    <property type="entry name" value="Znf_RING"/>
</dbReference>
<keyword evidence="1" id="KW-0479">Metal-binding</keyword>
<reference evidence="4" key="1">
    <citation type="submission" date="2022-12" db="EMBL/GenBank/DDBJ databases">
        <title>Draft genome assemblies for two species of Escallonia (Escalloniales).</title>
        <authorList>
            <person name="Chanderbali A."/>
            <person name="Dervinis C."/>
            <person name="Anghel I."/>
            <person name="Soltis D."/>
            <person name="Soltis P."/>
            <person name="Zapata F."/>
        </authorList>
    </citation>
    <scope>NUCLEOTIDE SEQUENCE</scope>
    <source>
        <strain evidence="4">UCBG64.0493</strain>
        <tissue evidence="4">Leaf</tissue>
    </source>
</reference>
<evidence type="ECO:0000313" key="5">
    <source>
        <dbReference type="Proteomes" id="UP001188597"/>
    </source>
</evidence>
<dbReference type="PROSITE" id="PS50089">
    <property type="entry name" value="ZF_RING_2"/>
    <property type="match status" value="1"/>
</dbReference>
<sequence>MEKEMRERGGGRPPLVLQQARSTKEGGEGRGVSAGLRVDGGGGGSAGEGGRPAGGGSASLVGREKGKRKEVDGSKAKADDVRVNGKELGTRRYEAKLGFQGAVECAVYLSKIEEGDEIRDLRCEHLFHHAKADDVRVNGKELETRRYEAKLGFEGAVECAVCLSKIEEGGEIRDLRCEHIFNRVCLDRWIGFKQLTCPLCRSSLAPSKTPALEPEKEVIIFRNFCSFSSSDRTTWGLR</sequence>
<organism evidence="4 5">
    <name type="scientific">Escallonia herrerae</name>
    <dbReference type="NCBI Taxonomy" id="1293975"/>
    <lineage>
        <taxon>Eukaryota</taxon>
        <taxon>Viridiplantae</taxon>
        <taxon>Streptophyta</taxon>
        <taxon>Embryophyta</taxon>
        <taxon>Tracheophyta</taxon>
        <taxon>Spermatophyta</taxon>
        <taxon>Magnoliopsida</taxon>
        <taxon>eudicotyledons</taxon>
        <taxon>Gunneridae</taxon>
        <taxon>Pentapetalae</taxon>
        <taxon>asterids</taxon>
        <taxon>campanulids</taxon>
        <taxon>Escalloniales</taxon>
        <taxon>Escalloniaceae</taxon>
        <taxon>Escallonia</taxon>
    </lineage>
</organism>
<dbReference type="SUPFAM" id="SSF57850">
    <property type="entry name" value="RING/U-box"/>
    <property type="match status" value="1"/>
</dbReference>
<gene>
    <name evidence="4" type="ORF">RJ639_021883</name>
</gene>
<evidence type="ECO:0000256" key="2">
    <source>
        <dbReference type="SAM" id="MobiDB-lite"/>
    </source>
</evidence>
<accession>A0AA89AGU1</accession>
<keyword evidence="1" id="KW-0863">Zinc-finger</keyword>
<evidence type="ECO:0000313" key="4">
    <source>
        <dbReference type="EMBL" id="KAK3001680.1"/>
    </source>
</evidence>
<dbReference type="SMART" id="SM00184">
    <property type="entry name" value="RING"/>
    <property type="match status" value="1"/>
</dbReference>
<feature type="domain" description="RING-type" evidence="3">
    <location>
        <begin position="159"/>
        <end position="201"/>
    </location>
</feature>
<evidence type="ECO:0000259" key="3">
    <source>
        <dbReference type="PROSITE" id="PS50089"/>
    </source>
</evidence>
<proteinExistence type="predicted"/>
<feature type="compositionally biased region" description="Basic and acidic residues" evidence="2">
    <location>
        <begin position="1"/>
        <end position="10"/>
    </location>
</feature>
<protein>
    <recommendedName>
        <fullName evidence="3">RING-type domain-containing protein</fullName>
    </recommendedName>
</protein>
<dbReference type="PANTHER" id="PTHR47662:SF1">
    <property type="entry name" value="RING-TYPE DOMAIN-CONTAINING PROTEIN"/>
    <property type="match status" value="1"/>
</dbReference>
<feature type="compositionally biased region" description="Basic and acidic residues" evidence="2">
    <location>
        <begin position="62"/>
        <end position="78"/>
    </location>
</feature>
<comment type="caution">
    <text evidence="4">The sequence shown here is derived from an EMBL/GenBank/DDBJ whole genome shotgun (WGS) entry which is preliminary data.</text>
</comment>
<feature type="region of interest" description="Disordered" evidence="2">
    <location>
        <begin position="1"/>
        <end position="78"/>
    </location>
</feature>
<evidence type="ECO:0000256" key="1">
    <source>
        <dbReference type="PROSITE-ProRule" id="PRU00175"/>
    </source>
</evidence>
<name>A0AA89AGU1_9ASTE</name>
<dbReference type="PANTHER" id="PTHR47662">
    <property type="entry name" value="RING-TYPE DOMAIN-CONTAINING PROTEIN"/>
    <property type="match status" value="1"/>
</dbReference>
<dbReference type="InterPro" id="IPR013083">
    <property type="entry name" value="Znf_RING/FYVE/PHD"/>
</dbReference>